<evidence type="ECO:0000313" key="11">
    <source>
        <dbReference type="Proteomes" id="UP000034072"/>
    </source>
</evidence>
<dbReference type="GO" id="GO:0005829">
    <property type="term" value="C:cytosol"/>
    <property type="evidence" value="ECO:0007669"/>
    <property type="project" value="TreeGrafter"/>
</dbReference>
<evidence type="ECO:0000256" key="5">
    <source>
        <dbReference type="ARBA" id="ARBA00022840"/>
    </source>
</evidence>
<dbReference type="GO" id="GO:0006436">
    <property type="term" value="P:tryptophanyl-tRNA aminoacylation"/>
    <property type="evidence" value="ECO:0007669"/>
    <property type="project" value="UniProtKB-UniRule"/>
</dbReference>
<comment type="caution">
    <text evidence="10">The sequence shown here is derived from an EMBL/GenBank/DDBJ whole genome shotgun (WGS) entry which is preliminary data.</text>
</comment>
<evidence type="ECO:0000256" key="7">
    <source>
        <dbReference type="ARBA" id="ARBA00023146"/>
    </source>
</evidence>
<dbReference type="Gene3D" id="1.10.240.10">
    <property type="entry name" value="Tyrosyl-Transfer RNA Synthetase"/>
    <property type="match status" value="1"/>
</dbReference>
<organism evidence="10 11">
    <name type="scientific">Candidatus Yanofskybacteria bacterium GW2011_GWE2_40_11</name>
    <dbReference type="NCBI Taxonomy" id="1619033"/>
    <lineage>
        <taxon>Bacteria</taxon>
        <taxon>Candidatus Yanofskyibacteriota</taxon>
    </lineage>
</organism>
<dbReference type="InterPro" id="IPR014729">
    <property type="entry name" value="Rossmann-like_a/b/a_fold"/>
</dbReference>
<dbReference type="InterPro" id="IPR002305">
    <property type="entry name" value="aa-tRNA-synth_Ic"/>
</dbReference>
<evidence type="ECO:0000256" key="9">
    <source>
        <dbReference type="RuleBase" id="RU363036"/>
    </source>
</evidence>
<accession>A0A0G0QJF6</accession>
<comment type="similarity">
    <text evidence="1 9">Belongs to the class-I aminoacyl-tRNA synthetase family.</text>
</comment>
<gene>
    <name evidence="10" type="ORF">UT75_C0008G0021</name>
</gene>
<dbReference type="AlphaFoldDB" id="A0A0G0QJF6"/>
<keyword evidence="4 9" id="KW-0547">Nucleotide-binding</keyword>
<dbReference type="Proteomes" id="UP000034072">
    <property type="component" value="Unassembled WGS sequence"/>
</dbReference>
<dbReference type="Pfam" id="PF00579">
    <property type="entry name" value="tRNA-synt_1b"/>
    <property type="match status" value="1"/>
</dbReference>
<sequence length="332" mass="36917">MSKPEYKVDIFTGIRPTGNLTVANYLGAVKPIVKLQSQGYRPLVFVADIHALTDNEPALVKKYTNEVVADYIALGLDPDTTTIYIQSAIANQVSSLTLILSRLISVAELLRVPTLKEKLKSTLQPENANALLLLYPVLMAADILINRAKEIPVGEDQLSHIEVTRELARRFNKNYGEVFSLPKAHQVESLRILSLKGDGKMSKTSPETAIFLTDSPDEVIQKIKKAETAFEGQMSNALKNHIFLAKELSSDENEHKKIDIIIGRHLKGEKVMGEFKDAFSDIVNSFLATFQTNRKKITENPDYIESILEKGNAIARSNADETMAVVNATMYK</sequence>
<dbReference type="GO" id="GO:0004830">
    <property type="term" value="F:tryptophan-tRNA ligase activity"/>
    <property type="evidence" value="ECO:0007669"/>
    <property type="project" value="UniProtKB-UniRule"/>
</dbReference>
<dbReference type="PRINTS" id="PR01039">
    <property type="entry name" value="TRNASYNTHTRP"/>
</dbReference>
<dbReference type="EMBL" id="LBXZ01000008">
    <property type="protein sequence ID" value="KKR40499.1"/>
    <property type="molecule type" value="Genomic_DNA"/>
</dbReference>
<dbReference type="CDD" id="cd00806">
    <property type="entry name" value="TrpRS_core"/>
    <property type="match status" value="1"/>
</dbReference>
<dbReference type="PATRIC" id="fig|1619033.3.peg.628"/>
<evidence type="ECO:0000256" key="8">
    <source>
        <dbReference type="NCBIfam" id="TIGR00233"/>
    </source>
</evidence>
<dbReference type="PANTHER" id="PTHR43766">
    <property type="entry name" value="TRYPTOPHAN--TRNA LIGASE, MITOCHONDRIAL"/>
    <property type="match status" value="1"/>
</dbReference>
<keyword evidence="6 9" id="KW-0648">Protein biosynthesis</keyword>
<evidence type="ECO:0000256" key="3">
    <source>
        <dbReference type="ARBA" id="ARBA00022598"/>
    </source>
</evidence>
<dbReference type="GO" id="GO:0005524">
    <property type="term" value="F:ATP binding"/>
    <property type="evidence" value="ECO:0007669"/>
    <property type="project" value="UniProtKB-KW"/>
</dbReference>
<proteinExistence type="inferred from homology"/>
<name>A0A0G0QJF6_9BACT</name>
<evidence type="ECO:0000256" key="6">
    <source>
        <dbReference type="ARBA" id="ARBA00022917"/>
    </source>
</evidence>
<evidence type="ECO:0000256" key="2">
    <source>
        <dbReference type="ARBA" id="ARBA00013161"/>
    </source>
</evidence>
<dbReference type="EC" id="6.1.1.2" evidence="2 8"/>
<keyword evidence="3 9" id="KW-0436">Ligase</keyword>
<keyword evidence="7 9" id="KW-0030">Aminoacyl-tRNA synthetase</keyword>
<evidence type="ECO:0000256" key="4">
    <source>
        <dbReference type="ARBA" id="ARBA00022741"/>
    </source>
</evidence>
<protein>
    <recommendedName>
        <fullName evidence="2 8">Tryptophan--tRNA ligase</fullName>
        <ecNumber evidence="2 8">6.1.1.2</ecNumber>
    </recommendedName>
</protein>
<dbReference type="SUPFAM" id="SSF52374">
    <property type="entry name" value="Nucleotidylyl transferase"/>
    <property type="match status" value="1"/>
</dbReference>
<evidence type="ECO:0000313" key="10">
    <source>
        <dbReference type="EMBL" id="KKR40499.1"/>
    </source>
</evidence>
<dbReference type="NCBIfam" id="TIGR00233">
    <property type="entry name" value="trpS"/>
    <property type="match status" value="1"/>
</dbReference>
<dbReference type="Gene3D" id="3.40.50.620">
    <property type="entry name" value="HUPs"/>
    <property type="match status" value="1"/>
</dbReference>
<evidence type="ECO:0000256" key="1">
    <source>
        <dbReference type="ARBA" id="ARBA00005594"/>
    </source>
</evidence>
<reference evidence="10 11" key="1">
    <citation type="journal article" date="2015" name="Nature">
        <title>rRNA introns, odd ribosomes, and small enigmatic genomes across a large radiation of phyla.</title>
        <authorList>
            <person name="Brown C.T."/>
            <person name="Hug L.A."/>
            <person name="Thomas B.C."/>
            <person name="Sharon I."/>
            <person name="Castelle C.J."/>
            <person name="Singh A."/>
            <person name="Wilkins M.J."/>
            <person name="Williams K.H."/>
            <person name="Banfield J.F."/>
        </authorList>
    </citation>
    <scope>NUCLEOTIDE SEQUENCE [LARGE SCALE GENOMIC DNA]</scope>
</reference>
<dbReference type="PANTHER" id="PTHR43766:SF1">
    <property type="entry name" value="TRYPTOPHAN--TRNA LIGASE, MITOCHONDRIAL"/>
    <property type="match status" value="1"/>
</dbReference>
<dbReference type="InterPro" id="IPR050203">
    <property type="entry name" value="Trp-tRNA_synthetase"/>
</dbReference>
<dbReference type="InterPro" id="IPR002306">
    <property type="entry name" value="Trp-tRNA-ligase"/>
</dbReference>
<keyword evidence="5 9" id="KW-0067">ATP-binding</keyword>